<dbReference type="GO" id="GO:0050661">
    <property type="term" value="F:NADP binding"/>
    <property type="evidence" value="ECO:0007669"/>
    <property type="project" value="InterPro"/>
</dbReference>
<accession>Q54JW3</accession>
<dbReference type="PANTHER" id="PTHR43303:SF8">
    <property type="entry name" value="NADH:FLAVIN OXIDOREDUCTASE_NADH OXIDASE DOMAIN-CONTAINING PROTEIN"/>
    <property type="match status" value="1"/>
</dbReference>
<dbReference type="SUPFAM" id="SSF51395">
    <property type="entry name" value="FMN-linked oxidoreductases"/>
    <property type="match status" value="2"/>
</dbReference>
<protein>
    <submittedName>
        <fullName evidence="3">NADH:flavin oxidoreductase/NADH oxidase domain-containing protein</fullName>
    </submittedName>
</protein>
<evidence type="ECO:0000256" key="1">
    <source>
        <dbReference type="SAM" id="MobiDB-lite"/>
    </source>
</evidence>
<dbReference type="InParanoid" id="Q54JW3"/>
<sequence length="438" mass="48708">MQEFTYPYKYPNNYKGSGIPSNLSTIDEVVPKTFTPLEINNMVLKNRIVVSPMCQYSCKNNSGLMNDWHLIHYSSFAKGGAALIIFESTAVQQEGRISYADAGIWDDCHIPAMKKIINSIHSYDTCVGIQLSHAGRKASTQPPFLEGSRKSIEKNDPSGNGWEVVGPSPIRYSDNMSIPIEMSIKDIQCTIQAFKDGAIRSLKCGFDFIEIHAAHGYLINQFLSPTSNKRTDEYGGSFINRIRILLEIIESVRSVWPRNKALGVRLSCEEWTNDGWNMEDTIHLVEILNQLGTIDLIDCSSGGNSSNQKINLSPMYQTPFANSIKNIINTPLRTSGNNYKNNNNNNNIGSSTDSCGSSTDSASSTDSGSPRTKSQIKVSTVGLITSGNEIESILQDGKADIVMVGRQFLRNPFSVYQFANELNVKIDYQLQYYLAQRK</sequence>
<dbReference type="InterPro" id="IPR013785">
    <property type="entry name" value="Aldolase_TIM"/>
</dbReference>
<name>Q54JW3_DICDI</name>
<feature type="compositionally biased region" description="Low complexity" evidence="1">
    <location>
        <begin position="337"/>
        <end position="369"/>
    </location>
</feature>
<keyword evidence="4" id="KW-1185">Reference proteome</keyword>
<feature type="region of interest" description="Disordered" evidence="1">
    <location>
        <begin position="334"/>
        <end position="374"/>
    </location>
</feature>
<dbReference type="GeneID" id="8626293"/>
<dbReference type="RefSeq" id="XP_637039.1">
    <property type="nucleotide sequence ID" value="XM_631947.1"/>
</dbReference>
<dbReference type="Proteomes" id="UP000002195">
    <property type="component" value="Unassembled WGS sequence"/>
</dbReference>
<proteinExistence type="predicted"/>
<dbReference type="GO" id="GO:0003959">
    <property type="term" value="F:NADPH dehydrogenase activity"/>
    <property type="evidence" value="ECO:0007669"/>
    <property type="project" value="InterPro"/>
</dbReference>
<feature type="domain" description="NADH:flavin oxidoreductase/NADH oxidase N-terminal" evidence="2">
    <location>
        <begin position="34"/>
        <end position="340"/>
    </location>
</feature>
<comment type="caution">
    <text evidence="3">The sequence shown here is derived from an EMBL/GenBank/DDBJ whole genome shotgun (WGS) entry which is preliminary data.</text>
</comment>
<gene>
    <name evidence="3" type="ORF">DDB_G0287765</name>
</gene>
<evidence type="ECO:0000313" key="4">
    <source>
        <dbReference type="Proteomes" id="UP000002195"/>
    </source>
</evidence>
<dbReference type="CDD" id="cd02932">
    <property type="entry name" value="OYE_YqiM_FMN"/>
    <property type="match status" value="1"/>
</dbReference>
<dbReference type="Pfam" id="PF00724">
    <property type="entry name" value="Oxidored_FMN"/>
    <property type="match status" value="1"/>
</dbReference>
<evidence type="ECO:0000259" key="2">
    <source>
        <dbReference type="Pfam" id="PF00724"/>
    </source>
</evidence>
<dbReference type="FunCoup" id="Q54JW3">
    <property type="interactions" value="6"/>
</dbReference>
<organism evidence="3 4">
    <name type="scientific">Dictyostelium discoideum</name>
    <name type="common">Social amoeba</name>
    <dbReference type="NCBI Taxonomy" id="44689"/>
    <lineage>
        <taxon>Eukaryota</taxon>
        <taxon>Amoebozoa</taxon>
        <taxon>Evosea</taxon>
        <taxon>Eumycetozoa</taxon>
        <taxon>Dictyostelia</taxon>
        <taxon>Dictyosteliales</taxon>
        <taxon>Dictyosteliaceae</taxon>
        <taxon>Dictyostelium</taxon>
    </lineage>
</organism>
<dbReference type="EMBL" id="AAFI02000104">
    <property type="protein sequence ID" value="EAL63529.1"/>
    <property type="molecule type" value="Genomic_DNA"/>
</dbReference>
<dbReference type="VEuPathDB" id="AmoebaDB:DDB_G0287765"/>
<dbReference type="KEGG" id="ddi:DDB_G0287765"/>
<dbReference type="PhylomeDB" id="Q54JW3"/>
<dbReference type="GO" id="GO:0010181">
    <property type="term" value="F:FMN binding"/>
    <property type="evidence" value="ECO:0007669"/>
    <property type="project" value="InterPro"/>
</dbReference>
<dbReference type="AlphaFoldDB" id="Q54JW3"/>
<dbReference type="InterPro" id="IPR044152">
    <property type="entry name" value="YqjM-like"/>
</dbReference>
<dbReference type="OMA" id="AHQIRWG"/>
<feature type="region of interest" description="Disordered" evidence="1">
    <location>
        <begin position="138"/>
        <end position="160"/>
    </location>
</feature>
<feature type="compositionally biased region" description="Basic and acidic residues" evidence="1">
    <location>
        <begin position="147"/>
        <end position="156"/>
    </location>
</feature>
<dbReference type="SMR" id="Q54JW3"/>
<reference evidence="3 4" key="1">
    <citation type="journal article" date="2005" name="Nature">
        <title>The genome of the social amoeba Dictyostelium discoideum.</title>
        <authorList>
            <consortium name="The Dictyostelium discoideum Sequencing Consortium"/>
            <person name="Eichinger L."/>
            <person name="Pachebat J.A."/>
            <person name="Glockner G."/>
            <person name="Rajandream M.A."/>
            <person name="Sucgang R."/>
            <person name="Berriman M."/>
            <person name="Song J."/>
            <person name="Olsen R."/>
            <person name="Szafranski K."/>
            <person name="Xu Q."/>
            <person name="Tunggal B."/>
            <person name="Kummerfeld S."/>
            <person name="Madera M."/>
            <person name="Konfortov B.A."/>
            <person name="Rivero F."/>
            <person name="Bankier A.T."/>
            <person name="Lehmann R."/>
            <person name="Hamlin N."/>
            <person name="Davies R."/>
            <person name="Gaudet P."/>
            <person name="Fey P."/>
            <person name="Pilcher K."/>
            <person name="Chen G."/>
            <person name="Saunders D."/>
            <person name="Sodergren E."/>
            <person name="Davis P."/>
            <person name="Kerhornou A."/>
            <person name="Nie X."/>
            <person name="Hall N."/>
            <person name="Anjard C."/>
            <person name="Hemphill L."/>
            <person name="Bason N."/>
            <person name="Farbrother P."/>
            <person name="Desany B."/>
            <person name="Just E."/>
            <person name="Morio T."/>
            <person name="Rost R."/>
            <person name="Churcher C."/>
            <person name="Cooper J."/>
            <person name="Haydock S."/>
            <person name="van Driessche N."/>
            <person name="Cronin A."/>
            <person name="Goodhead I."/>
            <person name="Muzny D."/>
            <person name="Mourier T."/>
            <person name="Pain A."/>
            <person name="Lu M."/>
            <person name="Harper D."/>
            <person name="Lindsay R."/>
            <person name="Hauser H."/>
            <person name="James K."/>
            <person name="Quiles M."/>
            <person name="Madan Babu M."/>
            <person name="Saito T."/>
            <person name="Buchrieser C."/>
            <person name="Wardroper A."/>
            <person name="Felder M."/>
            <person name="Thangavelu M."/>
            <person name="Johnson D."/>
            <person name="Knights A."/>
            <person name="Loulseged H."/>
            <person name="Mungall K."/>
            <person name="Oliver K."/>
            <person name="Price C."/>
            <person name="Quail M.A."/>
            <person name="Urushihara H."/>
            <person name="Hernandez J."/>
            <person name="Rabbinowitsch E."/>
            <person name="Steffen D."/>
            <person name="Sanders M."/>
            <person name="Ma J."/>
            <person name="Kohara Y."/>
            <person name="Sharp S."/>
            <person name="Simmonds M."/>
            <person name="Spiegler S."/>
            <person name="Tivey A."/>
            <person name="Sugano S."/>
            <person name="White B."/>
            <person name="Walker D."/>
            <person name="Woodward J."/>
            <person name="Winckler T."/>
            <person name="Tanaka Y."/>
            <person name="Shaulsky G."/>
            <person name="Schleicher M."/>
            <person name="Weinstock G."/>
            <person name="Rosenthal A."/>
            <person name="Cox E.C."/>
            <person name="Chisholm R.L."/>
            <person name="Gibbs R."/>
            <person name="Loomis W.F."/>
            <person name="Platzer M."/>
            <person name="Kay R.R."/>
            <person name="Williams J."/>
            <person name="Dear P.H."/>
            <person name="Noegel A.A."/>
            <person name="Barrell B."/>
            <person name="Kuspa A."/>
        </authorList>
    </citation>
    <scope>NUCLEOTIDE SEQUENCE [LARGE SCALE GENOMIC DNA]</scope>
    <source>
        <strain evidence="3 4">AX4</strain>
    </source>
</reference>
<dbReference type="Gene3D" id="3.20.20.70">
    <property type="entry name" value="Aldolase class I"/>
    <property type="match status" value="1"/>
</dbReference>
<evidence type="ECO:0000313" key="3">
    <source>
        <dbReference type="EMBL" id="EAL63529.1"/>
    </source>
</evidence>
<dbReference type="eggNOG" id="KOG0134">
    <property type="taxonomic scope" value="Eukaryota"/>
</dbReference>
<dbReference type="PaxDb" id="44689-DDB0238148"/>
<dbReference type="InterPro" id="IPR001155">
    <property type="entry name" value="OxRdtase_FMN_N"/>
</dbReference>
<dbReference type="HOGENOM" id="CLU_012153_2_1_1"/>
<dbReference type="STRING" id="44689.Q54JW3"/>
<dbReference type="PANTHER" id="PTHR43303">
    <property type="entry name" value="NADPH DEHYDROGENASE C23G7.10C-RELATED"/>
    <property type="match status" value="1"/>
</dbReference>
<dbReference type="dictyBase" id="DDB_G0287765"/>